<dbReference type="InterPro" id="IPR000182">
    <property type="entry name" value="GNAT_dom"/>
</dbReference>
<evidence type="ECO:0000313" key="3">
    <source>
        <dbReference type="Proteomes" id="UP000241808"/>
    </source>
</evidence>
<dbReference type="Proteomes" id="UP000241808">
    <property type="component" value="Unassembled WGS sequence"/>
</dbReference>
<evidence type="ECO:0000259" key="1">
    <source>
        <dbReference type="PROSITE" id="PS51186"/>
    </source>
</evidence>
<keyword evidence="2" id="KW-0808">Transferase</keyword>
<dbReference type="Pfam" id="PF00583">
    <property type="entry name" value="Acetyltransf_1"/>
    <property type="match status" value="1"/>
</dbReference>
<dbReference type="Gene3D" id="3.40.630.30">
    <property type="match status" value="1"/>
</dbReference>
<dbReference type="GO" id="GO:0016747">
    <property type="term" value="F:acyltransferase activity, transferring groups other than amino-acyl groups"/>
    <property type="evidence" value="ECO:0007669"/>
    <property type="project" value="InterPro"/>
</dbReference>
<dbReference type="RefSeq" id="WP_108178883.1">
    <property type="nucleotide sequence ID" value="NZ_PZZL01000009.1"/>
</dbReference>
<accession>A0A2T4YYE7</accession>
<comment type="caution">
    <text evidence="2">The sequence shown here is derived from an EMBL/GenBank/DDBJ whole genome shotgun (WGS) entry which is preliminary data.</text>
</comment>
<dbReference type="SUPFAM" id="SSF55729">
    <property type="entry name" value="Acyl-CoA N-acyltransferases (Nat)"/>
    <property type="match status" value="1"/>
</dbReference>
<keyword evidence="3" id="KW-1185">Reference proteome</keyword>
<sequence length="147" mass="16138">MAGPTIPSQAGLVVTAETRVAETARAVVRGLTAYNTSRAGPSKWKRFAVSVRKDGVVRGGIVGSTMWNWCFIELLWIDEALRGTGIGSELMAKAEALAAKRGARHIYVDTFSFQGDGFYQKLGYEVYGELGDFPPGHRRIWLKKDLS</sequence>
<dbReference type="InterPro" id="IPR016181">
    <property type="entry name" value="Acyl_CoA_acyltransferase"/>
</dbReference>
<name>A0A2T4YYE7_9HYPH</name>
<evidence type="ECO:0000313" key="2">
    <source>
        <dbReference type="EMBL" id="PTM51778.1"/>
    </source>
</evidence>
<feature type="domain" description="N-acetyltransferase" evidence="1">
    <location>
        <begin position="11"/>
        <end position="147"/>
    </location>
</feature>
<dbReference type="OrthoDB" id="9787920at2"/>
<protein>
    <submittedName>
        <fullName evidence="2">Acetyltransferase (GNAT) family protein</fullName>
    </submittedName>
</protein>
<reference evidence="2 3" key="1">
    <citation type="submission" date="2018-04" db="EMBL/GenBank/DDBJ databases">
        <title>Genomic Encyclopedia of Archaeal and Bacterial Type Strains, Phase II (KMG-II): from individual species to whole genera.</title>
        <authorList>
            <person name="Goeker M."/>
        </authorList>
    </citation>
    <scope>NUCLEOTIDE SEQUENCE [LARGE SCALE GENOMIC DNA]</scope>
    <source>
        <strain evidence="2 3">DSM 25521</strain>
    </source>
</reference>
<dbReference type="PROSITE" id="PS51186">
    <property type="entry name" value="GNAT"/>
    <property type="match status" value="1"/>
</dbReference>
<proteinExistence type="predicted"/>
<gene>
    <name evidence="2" type="ORF">C8P69_10965</name>
</gene>
<dbReference type="CDD" id="cd04301">
    <property type="entry name" value="NAT_SF"/>
    <property type="match status" value="1"/>
</dbReference>
<dbReference type="EMBL" id="PZZL01000009">
    <property type="protein sequence ID" value="PTM51778.1"/>
    <property type="molecule type" value="Genomic_DNA"/>
</dbReference>
<dbReference type="AlphaFoldDB" id="A0A2T4YYE7"/>
<organism evidence="2 3">
    <name type="scientific">Phreatobacter oligotrophus</name>
    <dbReference type="NCBI Taxonomy" id="1122261"/>
    <lineage>
        <taxon>Bacteria</taxon>
        <taxon>Pseudomonadati</taxon>
        <taxon>Pseudomonadota</taxon>
        <taxon>Alphaproteobacteria</taxon>
        <taxon>Hyphomicrobiales</taxon>
        <taxon>Phreatobacteraceae</taxon>
        <taxon>Phreatobacter</taxon>
    </lineage>
</organism>